<evidence type="ECO:0000256" key="1">
    <source>
        <dbReference type="SAM" id="MobiDB-lite"/>
    </source>
</evidence>
<feature type="compositionally biased region" description="Low complexity" evidence="1">
    <location>
        <begin position="1"/>
        <end position="15"/>
    </location>
</feature>
<name>A0ABN2C0V1_9MICO</name>
<organism evidence="2 3">
    <name type="scientific">Brevibacterium picturae</name>
    <dbReference type="NCBI Taxonomy" id="260553"/>
    <lineage>
        <taxon>Bacteria</taxon>
        <taxon>Bacillati</taxon>
        <taxon>Actinomycetota</taxon>
        <taxon>Actinomycetes</taxon>
        <taxon>Micrococcales</taxon>
        <taxon>Brevibacteriaceae</taxon>
        <taxon>Brevibacterium</taxon>
    </lineage>
</organism>
<evidence type="ECO:0000313" key="3">
    <source>
        <dbReference type="Proteomes" id="UP001501791"/>
    </source>
</evidence>
<feature type="region of interest" description="Disordered" evidence="1">
    <location>
        <begin position="1"/>
        <end position="78"/>
    </location>
</feature>
<comment type="caution">
    <text evidence="2">The sequence shown here is derived from an EMBL/GenBank/DDBJ whole genome shotgun (WGS) entry which is preliminary data.</text>
</comment>
<sequence>MGTGSYECSSSSGTDDSSDDESEDPDGFVGSEVPDDSEDPDGCEGWPAESPAPCDPSASEVAEDPGVTSTGVRSGGSG</sequence>
<dbReference type="EMBL" id="BAAALY010000012">
    <property type="protein sequence ID" value="GAA1550711.1"/>
    <property type="molecule type" value="Genomic_DNA"/>
</dbReference>
<feature type="compositionally biased region" description="Acidic residues" evidence="1">
    <location>
        <begin position="16"/>
        <end position="26"/>
    </location>
</feature>
<reference evidence="2 3" key="1">
    <citation type="journal article" date="2019" name="Int. J. Syst. Evol. Microbiol.">
        <title>The Global Catalogue of Microorganisms (GCM) 10K type strain sequencing project: providing services to taxonomists for standard genome sequencing and annotation.</title>
        <authorList>
            <consortium name="The Broad Institute Genomics Platform"/>
            <consortium name="The Broad Institute Genome Sequencing Center for Infectious Disease"/>
            <person name="Wu L."/>
            <person name="Ma J."/>
        </authorList>
    </citation>
    <scope>NUCLEOTIDE SEQUENCE [LARGE SCALE GENOMIC DNA]</scope>
    <source>
        <strain evidence="2 3">JCM 13319</strain>
    </source>
</reference>
<keyword evidence="3" id="KW-1185">Reference proteome</keyword>
<protein>
    <submittedName>
        <fullName evidence="2">Uncharacterized protein</fullName>
    </submittedName>
</protein>
<dbReference type="Proteomes" id="UP001501791">
    <property type="component" value="Unassembled WGS sequence"/>
</dbReference>
<gene>
    <name evidence="2" type="ORF">GCM10009691_26580</name>
</gene>
<evidence type="ECO:0000313" key="2">
    <source>
        <dbReference type="EMBL" id="GAA1550711.1"/>
    </source>
</evidence>
<feature type="compositionally biased region" description="Acidic residues" evidence="1">
    <location>
        <begin position="33"/>
        <end position="42"/>
    </location>
</feature>
<proteinExistence type="predicted"/>
<accession>A0ABN2C0V1</accession>